<evidence type="ECO:0000313" key="19">
    <source>
        <dbReference type="Proteomes" id="UP000238220"/>
    </source>
</evidence>
<evidence type="ECO:0000256" key="2">
    <source>
        <dbReference type="ARBA" id="ARBA00005076"/>
    </source>
</evidence>
<keyword evidence="10 15" id="KW-0220">Diaminopimelate biosynthesis</keyword>
<dbReference type="UniPathway" id="UPA00051">
    <property type="reaction ID" value="UER00464"/>
</dbReference>
<dbReference type="NCBIfam" id="TIGR01296">
    <property type="entry name" value="asd_B"/>
    <property type="match status" value="1"/>
</dbReference>
<dbReference type="SUPFAM" id="SSF51735">
    <property type="entry name" value="NAD(P)-binding Rossmann-fold domains"/>
    <property type="match status" value="1"/>
</dbReference>
<dbReference type="Proteomes" id="UP000238220">
    <property type="component" value="Unassembled WGS sequence"/>
</dbReference>
<dbReference type="InterPro" id="IPR005986">
    <property type="entry name" value="Asp_semialdehyde_DH_beta"/>
</dbReference>
<evidence type="ECO:0000256" key="4">
    <source>
        <dbReference type="ARBA" id="ARBA00010584"/>
    </source>
</evidence>
<dbReference type="PANTHER" id="PTHR46278:SF2">
    <property type="entry name" value="ASPARTATE-SEMIALDEHYDE DEHYDROGENASE"/>
    <property type="match status" value="1"/>
</dbReference>
<dbReference type="AlphaFoldDB" id="A0A2S5TAF3"/>
<evidence type="ECO:0000256" key="5">
    <source>
        <dbReference type="ARBA" id="ARBA00011738"/>
    </source>
</evidence>
<evidence type="ECO:0000313" key="18">
    <source>
        <dbReference type="EMBL" id="PPE71942.1"/>
    </source>
</evidence>
<keyword evidence="7 15" id="KW-0028">Amino-acid biosynthesis</keyword>
<evidence type="ECO:0000256" key="6">
    <source>
        <dbReference type="ARBA" id="ARBA00013120"/>
    </source>
</evidence>
<dbReference type="InterPro" id="IPR000534">
    <property type="entry name" value="Semialdehyde_DH_NAD-bd"/>
</dbReference>
<keyword evidence="8 15" id="KW-0791">Threonine biosynthesis</keyword>
<dbReference type="GO" id="GO:0004073">
    <property type="term" value="F:aspartate-semialdehyde dehydrogenase activity"/>
    <property type="evidence" value="ECO:0007669"/>
    <property type="project" value="UniProtKB-UniRule"/>
</dbReference>
<dbReference type="GO" id="GO:0050661">
    <property type="term" value="F:NADP binding"/>
    <property type="evidence" value="ECO:0007669"/>
    <property type="project" value="UniProtKB-UniRule"/>
</dbReference>
<feature type="binding site" evidence="15">
    <location>
        <begin position="162"/>
        <end position="163"/>
    </location>
    <ligand>
        <name>NADP(+)</name>
        <dbReference type="ChEBI" id="CHEBI:58349"/>
    </ligand>
</feature>
<keyword evidence="11 15" id="KW-0560">Oxidoreductase</keyword>
<feature type="active site" description="Acyl-thioester intermediate" evidence="15 16">
    <location>
        <position position="132"/>
    </location>
</feature>
<feature type="binding site" evidence="15">
    <location>
        <position position="101"/>
    </location>
    <ligand>
        <name>phosphate</name>
        <dbReference type="ChEBI" id="CHEBI:43474"/>
    </ligand>
</feature>
<dbReference type="Pfam" id="PF01118">
    <property type="entry name" value="Semialdhyde_dh"/>
    <property type="match status" value="1"/>
</dbReference>
<dbReference type="HAMAP" id="MF_02121">
    <property type="entry name" value="ASADH"/>
    <property type="match status" value="1"/>
</dbReference>
<accession>A0A2S5TAF3</accession>
<dbReference type="GO" id="GO:0071266">
    <property type="term" value="P:'de novo' L-methionine biosynthetic process"/>
    <property type="evidence" value="ECO:0007669"/>
    <property type="project" value="UniProtKB-UniRule"/>
</dbReference>
<dbReference type="UniPathway" id="UPA00034">
    <property type="reaction ID" value="UER00016"/>
</dbReference>
<dbReference type="SUPFAM" id="SSF55347">
    <property type="entry name" value="Glyceraldehyde-3-phosphate dehydrogenase-like, C-terminal domain"/>
    <property type="match status" value="1"/>
</dbReference>
<evidence type="ECO:0000256" key="1">
    <source>
        <dbReference type="ARBA" id="ARBA00005021"/>
    </source>
</evidence>
<dbReference type="GO" id="GO:0046983">
    <property type="term" value="F:protein dimerization activity"/>
    <property type="evidence" value="ECO:0007669"/>
    <property type="project" value="InterPro"/>
</dbReference>
<feature type="binding site" evidence="15">
    <location>
        <position position="318"/>
    </location>
    <ligand>
        <name>NADP(+)</name>
        <dbReference type="ChEBI" id="CHEBI:58349"/>
    </ligand>
</feature>
<organism evidence="18 19">
    <name type="scientific">Solimonas fluminis</name>
    <dbReference type="NCBI Taxonomy" id="2086571"/>
    <lineage>
        <taxon>Bacteria</taxon>
        <taxon>Pseudomonadati</taxon>
        <taxon>Pseudomonadota</taxon>
        <taxon>Gammaproteobacteria</taxon>
        <taxon>Nevskiales</taxon>
        <taxon>Nevskiaceae</taxon>
        <taxon>Solimonas</taxon>
    </lineage>
</organism>
<evidence type="ECO:0000256" key="3">
    <source>
        <dbReference type="ARBA" id="ARBA00005097"/>
    </source>
</evidence>
<evidence type="ECO:0000256" key="9">
    <source>
        <dbReference type="ARBA" id="ARBA00022857"/>
    </source>
</evidence>
<comment type="caution">
    <text evidence="15">Lacks conserved residue(s) required for the propagation of feature annotation.</text>
</comment>
<dbReference type="OrthoDB" id="9805684at2"/>
<dbReference type="EMBL" id="PSNW01000018">
    <property type="protein sequence ID" value="PPE71942.1"/>
    <property type="molecule type" value="Genomic_DNA"/>
</dbReference>
<feature type="binding site" evidence="15">
    <location>
        <position position="159"/>
    </location>
    <ligand>
        <name>substrate</name>
    </ligand>
</feature>
<evidence type="ECO:0000256" key="16">
    <source>
        <dbReference type="PIRSR" id="PIRSR000148-1"/>
    </source>
</evidence>
<evidence type="ECO:0000259" key="17">
    <source>
        <dbReference type="SMART" id="SM00859"/>
    </source>
</evidence>
<dbReference type="InterPro" id="IPR012080">
    <property type="entry name" value="Asp_semialdehyde_DH"/>
</dbReference>
<name>A0A2S5TAF3_9GAMM</name>
<feature type="active site" description="Proton acceptor" evidence="15 16">
    <location>
        <position position="244"/>
    </location>
</feature>
<dbReference type="UniPathway" id="UPA00050">
    <property type="reaction ID" value="UER00463"/>
</dbReference>
<dbReference type="Gene3D" id="3.30.360.10">
    <property type="entry name" value="Dihydrodipicolinate Reductase, domain 2"/>
    <property type="match status" value="1"/>
</dbReference>
<feature type="binding site" evidence="15">
    <location>
        <position position="237"/>
    </location>
    <ligand>
        <name>substrate</name>
    </ligand>
</feature>
<evidence type="ECO:0000256" key="13">
    <source>
        <dbReference type="ARBA" id="ARBA00023167"/>
    </source>
</evidence>
<dbReference type="PIRSF" id="PIRSF000148">
    <property type="entry name" value="ASA_dh"/>
    <property type="match status" value="1"/>
</dbReference>
<dbReference type="GO" id="GO:0051287">
    <property type="term" value="F:NAD binding"/>
    <property type="evidence" value="ECO:0007669"/>
    <property type="project" value="InterPro"/>
</dbReference>
<comment type="pathway">
    <text evidence="3 15">Amino-acid biosynthesis; L-threonine biosynthesis; L-threonine from L-aspartate: step 2/5.</text>
</comment>
<dbReference type="GO" id="GO:0009097">
    <property type="term" value="P:isoleucine biosynthetic process"/>
    <property type="evidence" value="ECO:0007669"/>
    <property type="project" value="UniProtKB-UniRule"/>
</dbReference>
<dbReference type="CDD" id="cd18131">
    <property type="entry name" value="ASADH_C_bac_euk_like"/>
    <property type="match status" value="1"/>
</dbReference>
<comment type="subunit">
    <text evidence="5 15">Homodimer.</text>
</comment>
<evidence type="ECO:0000256" key="15">
    <source>
        <dbReference type="HAMAP-Rule" id="MF_02121"/>
    </source>
</evidence>
<keyword evidence="9 15" id="KW-0521">NADP</keyword>
<dbReference type="NCBIfam" id="NF011456">
    <property type="entry name" value="PRK14874.1"/>
    <property type="match status" value="1"/>
</dbReference>
<dbReference type="InterPro" id="IPR012280">
    <property type="entry name" value="Semialdhyde_DH_dimer_dom"/>
</dbReference>
<dbReference type="Gene3D" id="3.40.50.720">
    <property type="entry name" value="NAD(P)-binding Rossmann-like Domain"/>
    <property type="match status" value="1"/>
</dbReference>
<comment type="pathway">
    <text evidence="1 15">Amino-acid biosynthesis; L-methionine biosynthesis via de novo pathway; L-homoserine from L-aspartate: step 2/3.</text>
</comment>
<keyword evidence="12 15" id="KW-0457">Lysine biosynthesis</keyword>
<dbReference type="InterPro" id="IPR036291">
    <property type="entry name" value="NAD(P)-bd_dom_sf"/>
</dbReference>
<reference evidence="18 19" key="1">
    <citation type="submission" date="2018-02" db="EMBL/GenBank/DDBJ databases">
        <title>Genome sequencing of Solimonas sp. HR-BB.</title>
        <authorList>
            <person name="Lee Y."/>
            <person name="Jeon C.O."/>
        </authorList>
    </citation>
    <scope>NUCLEOTIDE SEQUENCE [LARGE SCALE GENOMIC DNA]</scope>
    <source>
        <strain evidence="18 19">HR-BB</strain>
    </source>
</reference>
<comment type="similarity">
    <text evidence="4 15">Belongs to the aspartate-semialdehyde dehydrogenase family.</text>
</comment>
<gene>
    <name evidence="15" type="primary">asd</name>
    <name evidence="18" type="ORF">C3942_21250</name>
</gene>
<feature type="binding site" evidence="15">
    <location>
        <begin position="13"/>
        <end position="16"/>
    </location>
    <ligand>
        <name>NADP(+)</name>
        <dbReference type="ChEBI" id="CHEBI:58349"/>
    </ligand>
</feature>
<comment type="catalytic activity">
    <reaction evidence="14 15">
        <text>L-aspartate 4-semialdehyde + phosphate + NADP(+) = 4-phospho-L-aspartate + NADPH + H(+)</text>
        <dbReference type="Rhea" id="RHEA:24284"/>
        <dbReference type="ChEBI" id="CHEBI:15378"/>
        <dbReference type="ChEBI" id="CHEBI:43474"/>
        <dbReference type="ChEBI" id="CHEBI:57535"/>
        <dbReference type="ChEBI" id="CHEBI:57783"/>
        <dbReference type="ChEBI" id="CHEBI:58349"/>
        <dbReference type="ChEBI" id="CHEBI:537519"/>
        <dbReference type="EC" id="1.2.1.11"/>
    </reaction>
</comment>
<dbReference type="NCBIfam" id="NF004224">
    <property type="entry name" value="PRK05671.1"/>
    <property type="match status" value="1"/>
</dbReference>
<dbReference type="NCBIfam" id="NF005957">
    <property type="entry name" value="PRK08040.1"/>
    <property type="match status" value="1"/>
</dbReference>
<dbReference type="EC" id="1.2.1.11" evidence="6 15"/>
<keyword evidence="19" id="KW-1185">Reference proteome</keyword>
<comment type="pathway">
    <text evidence="2 15">Amino-acid biosynthesis; L-lysine biosynthesis via DAP pathway; (S)-tetrahydrodipicolinate from L-aspartate: step 2/4.</text>
</comment>
<dbReference type="GO" id="GO:0009089">
    <property type="term" value="P:lysine biosynthetic process via diaminopimelate"/>
    <property type="evidence" value="ECO:0007669"/>
    <property type="project" value="UniProtKB-UniRule"/>
</dbReference>
<comment type="function">
    <text evidence="15">Catalyzes the NADPH-dependent formation of L-aspartate-semialdehyde (L-ASA) by the reductive dephosphorylation of L-aspartyl-4-phosphate.</text>
</comment>
<evidence type="ECO:0000256" key="12">
    <source>
        <dbReference type="ARBA" id="ARBA00023154"/>
    </source>
</evidence>
<dbReference type="RefSeq" id="WP_104232381.1">
    <property type="nucleotide sequence ID" value="NZ_PSNW01000018.1"/>
</dbReference>
<comment type="caution">
    <text evidence="18">The sequence shown here is derived from an EMBL/GenBank/DDBJ whole genome shotgun (WGS) entry which is preliminary data.</text>
</comment>
<evidence type="ECO:0000256" key="11">
    <source>
        <dbReference type="ARBA" id="ARBA00023002"/>
    </source>
</evidence>
<dbReference type="SMART" id="SM00859">
    <property type="entry name" value="Semialdhyde_dh"/>
    <property type="match status" value="1"/>
</dbReference>
<evidence type="ECO:0000256" key="8">
    <source>
        <dbReference type="ARBA" id="ARBA00022697"/>
    </source>
</evidence>
<keyword evidence="13 15" id="KW-0486">Methionine biosynthesis</keyword>
<dbReference type="GO" id="GO:0019877">
    <property type="term" value="P:diaminopimelate biosynthetic process"/>
    <property type="evidence" value="ECO:0007669"/>
    <property type="project" value="UniProtKB-UniRule"/>
</dbReference>
<evidence type="ECO:0000256" key="7">
    <source>
        <dbReference type="ARBA" id="ARBA00022605"/>
    </source>
</evidence>
<proteinExistence type="inferred from homology"/>
<dbReference type="Pfam" id="PF02774">
    <property type="entry name" value="Semialdhyde_dhC"/>
    <property type="match status" value="1"/>
</dbReference>
<protein>
    <recommendedName>
        <fullName evidence="6 15">Aspartate-semialdehyde dehydrogenase</fullName>
        <shortName evidence="15">ASA dehydrogenase</shortName>
        <shortName evidence="15">ASADH</shortName>
        <ecNumber evidence="6 15">1.2.1.11</ecNumber>
    </recommendedName>
    <alternativeName>
        <fullName evidence="15">Aspartate-beta-semialdehyde dehydrogenase</fullName>
    </alternativeName>
</protein>
<evidence type="ECO:0000256" key="14">
    <source>
        <dbReference type="ARBA" id="ARBA00047891"/>
    </source>
</evidence>
<evidence type="ECO:0000256" key="10">
    <source>
        <dbReference type="ARBA" id="ARBA00022915"/>
    </source>
</evidence>
<feature type="domain" description="Semialdehyde dehydrogenase NAD-binding" evidence="17">
    <location>
        <begin position="6"/>
        <end position="121"/>
    </location>
</feature>
<sequence length="339" mass="36579">MTRKFDIAVVGVSGLVGAAMLEILHERDFPVGRIFPLDVAEAAGGTASFGRRELPVGDVARFDFSQVQLALFSAGAAVAAEYAPKAAVEGCVVIDNSTQFRLDPEVPLVVPEVNPQDLARHDVRGIVANPTCTVTLLALALKPLRDAAGIERVNVSTYQAVSGSGREAVEELGRQTADLLSFREIKPQAYSRQIAFNVLPQIDAVEEGGHTREELRLMRETARLLGDPVRVNATAVRVPVFYGHSAAVHLETREPLALDRARELLGQAPGLELLDERSADGFPTPVTEASGQDAVFVGRLRQDPTHPRGLNLWLTGDNIRKGAALNAVQIAELLSRDYL</sequence>
<dbReference type="GO" id="GO:0009088">
    <property type="term" value="P:threonine biosynthetic process"/>
    <property type="evidence" value="ECO:0007669"/>
    <property type="project" value="UniProtKB-UniRule"/>
</dbReference>
<dbReference type="PANTHER" id="PTHR46278">
    <property type="entry name" value="DEHYDROGENASE, PUTATIVE-RELATED"/>
    <property type="match status" value="1"/>
</dbReference>